<reference evidence="1" key="1">
    <citation type="submission" date="2018-05" db="EMBL/GenBank/DDBJ databases">
        <authorList>
            <person name="Lanie J.A."/>
            <person name="Ng W.-L."/>
            <person name="Kazmierczak K.M."/>
            <person name="Andrzejewski T.M."/>
            <person name="Davidsen T.M."/>
            <person name="Wayne K.J."/>
            <person name="Tettelin H."/>
            <person name="Glass J.I."/>
            <person name="Rusch D."/>
            <person name="Podicherti R."/>
            <person name="Tsui H.-C.T."/>
            <person name="Winkler M.E."/>
        </authorList>
    </citation>
    <scope>NUCLEOTIDE SEQUENCE</scope>
</reference>
<gene>
    <name evidence="1" type="ORF">METZ01_LOCUS317841</name>
</gene>
<name>A0A382NX18_9ZZZZ</name>
<accession>A0A382NX18</accession>
<organism evidence="1">
    <name type="scientific">marine metagenome</name>
    <dbReference type="NCBI Taxonomy" id="408172"/>
    <lineage>
        <taxon>unclassified sequences</taxon>
        <taxon>metagenomes</taxon>
        <taxon>ecological metagenomes</taxon>
    </lineage>
</organism>
<dbReference type="EMBL" id="UINC01102967">
    <property type="protein sequence ID" value="SVC64987.1"/>
    <property type="molecule type" value="Genomic_DNA"/>
</dbReference>
<feature type="non-terminal residue" evidence="1">
    <location>
        <position position="241"/>
    </location>
</feature>
<protein>
    <submittedName>
        <fullName evidence="1">Uncharacterized protein</fullName>
    </submittedName>
</protein>
<proteinExistence type="predicted"/>
<sequence length="241" mass="25907">MAPGVWHHAVHLIEGPWAIHVVEIDLDQAWPAGVRLQTARSDNRGSRASKTSELAAGALAAINGDFFFGTPSRSSGLQIQHGELIEEPRPRSAFAVTITGRPLAGVFAMRAGLITKSGHVLRVSHLNRKPRASDELTYYNRYSSADSVRAPVGFFLQSLDSAGTVINDTVSARVMQVRRRVWPLKLGPGQWLVAGGPDFARTQTIAAGDTVKLYTMLPPAEELLGEAIGGGPRIVRDGVPS</sequence>
<evidence type="ECO:0000313" key="1">
    <source>
        <dbReference type="EMBL" id="SVC64987.1"/>
    </source>
</evidence>
<dbReference type="AlphaFoldDB" id="A0A382NX18"/>